<evidence type="ECO:0000256" key="2">
    <source>
        <dbReference type="SAM" id="MobiDB-lite"/>
    </source>
</evidence>
<gene>
    <name evidence="4" type="ORF">B0T11DRAFT_92360</name>
</gene>
<evidence type="ECO:0000313" key="5">
    <source>
        <dbReference type="Proteomes" id="UP000813385"/>
    </source>
</evidence>
<keyword evidence="3" id="KW-0812">Transmembrane</keyword>
<accession>A0A8K0TJF7</accession>
<comment type="caution">
    <text evidence="4">The sequence shown here is derived from an EMBL/GenBank/DDBJ whole genome shotgun (WGS) entry which is preliminary data.</text>
</comment>
<feature type="compositionally biased region" description="Low complexity" evidence="2">
    <location>
        <begin position="73"/>
        <end position="87"/>
    </location>
</feature>
<keyword evidence="3" id="KW-1133">Transmembrane helix</keyword>
<feature type="compositionally biased region" description="Polar residues" evidence="2">
    <location>
        <begin position="845"/>
        <end position="862"/>
    </location>
</feature>
<organism evidence="4 5">
    <name type="scientific">Plectosphaerella cucumerina</name>
    <dbReference type="NCBI Taxonomy" id="40658"/>
    <lineage>
        <taxon>Eukaryota</taxon>
        <taxon>Fungi</taxon>
        <taxon>Dikarya</taxon>
        <taxon>Ascomycota</taxon>
        <taxon>Pezizomycotina</taxon>
        <taxon>Sordariomycetes</taxon>
        <taxon>Hypocreomycetidae</taxon>
        <taxon>Glomerellales</taxon>
        <taxon>Plectosphaerellaceae</taxon>
        <taxon>Plectosphaerella</taxon>
    </lineage>
</organism>
<feature type="compositionally biased region" description="Polar residues" evidence="2">
    <location>
        <begin position="913"/>
        <end position="929"/>
    </location>
</feature>
<dbReference type="EMBL" id="JAGPXD010000003">
    <property type="protein sequence ID" value="KAH7363249.1"/>
    <property type="molecule type" value="Genomic_DNA"/>
</dbReference>
<feature type="region of interest" description="Disordered" evidence="2">
    <location>
        <begin position="372"/>
        <end position="422"/>
    </location>
</feature>
<evidence type="ECO:0000313" key="4">
    <source>
        <dbReference type="EMBL" id="KAH7363249.1"/>
    </source>
</evidence>
<evidence type="ECO:0008006" key="6">
    <source>
        <dbReference type="Google" id="ProtNLM"/>
    </source>
</evidence>
<protein>
    <recommendedName>
        <fullName evidence="6">Ubiquitination network signaling protein</fullName>
    </recommendedName>
</protein>
<dbReference type="Gene3D" id="1.10.287.1490">
    <property type="match status" value="1"/>
</dbReference>
<feature type="region of interest" description="Disordered" evidence="2">
    <location>
        <begin position="837"/>
        <end position="882"/>
    </location>
</feature>
<feature type="transmembrane region" description="Helical" evidence="3">
    <location>
        <begin position="184"/>
        <end position="214"/>
    </location>
</feature>
<keyword evidence="1" id="KW-0175">Coiled coil</keyword>
<feature type="region of interest" description="Disordered" evidence="2">
    <location>
        <begin position="902"/>
        <end position="970"/>
    </location>
</feature>
<evidence type="ECO:0000256" key="1">
    <source>
        <dbReference type="SAM" id="Coils"/>
    </source>
</evidence>
<feature type="region of interest" description="Disordered" evidence="2">
    <location>
        <begin position="1"/>
        <end position="96"/>
    </location>
</feature>
<proteinExistence type="predicted"/>
<feature type="transmembrane region" description="Helical" evidence="3">
    <location>
        <begin position="234"/>
        <end position="254"/>
    </location>
</feature>
<feature type="compositionally biased region" description="Low complexity" evidence="2">
    <location>
        <begin position="46"/>
        <end position="55"/>
    </location>
</feature>
<feature type="compositionally biased region" description="Low complexity" evidence="2">
    <location>
        <begin position="397"/>
        <end position="412"/>
    </location>
</feature>
<dbReference type="Proteomes" id="UP000813385">
    <property type="component" value="Unassembled WGS sequence"/>
</dbReference>
<name>A0A8K0TJF7_9PEZI</name>
<sequence length="970" mass="104221">MPRAPTAKRHSGAGVANQRDTRHENGLVGPGKRVATKKKSRPSLGPDDSSSSKAPAPDDDASASPLPSPLPPSIVNLNGNGNGVANGCAKSSSHHDMAHLNDSSRAMATDNNGAARRGSLGTYSESSSAESMSTSGAVGALDAQHAHRQIDVNATKNVDVHRDPGGPLEFAATVLRALPLYDTLAILILLMQVPPVALSVIYMAFTFLTFVPPVTTSSGMNINLAEIFDHTSTMPSLVTTLCMDVLIMLVWLFLMPPVQAAILDLAKPVIAVTLGGGSSSREGNSRGVTTCFLLVIASHVLRGTRLHWTRATRLLPPDWRFGYSVDETIEAMQGFDKRGPHGWIKSILAIHILTQGIVRYIREWYLRREKGNASSGGVSDPEAGKATSESAGEGSMTADGDANAQQNAATTTSKKRRKQSTQVRLQQPLWAALASTKIVMVKEYELSHAASESAGNSGTDIHNLGSAPFDSQAEQVWISYIGYDEVCFNTSHFDDVDMHANGHPSRPVGADPSKPFYVRVNNAFWQPTRIFCVENQAGDESSSHRWCGDIYGLRPMSKYVCEFVDTRTGQVIFSTSIRTTQAPAKDQEGVASPPVNGQSSLRPDSPVTTLRSTISAQNDKLSDEKSRLKGLRKDWKSRISALKKENDKLDNAIQSGGSNDDKLKQKVIQQETHRDQASREISELQDTLKAFETAPEGLHERKKQAEKAWSAEKSVFDTESKAFKEFKAKLASDIKTTEDEQTSLQTKRNKMAARITKVDTDLGRITDANTRGLDEAERRRQARAALETETTTIENNFRESIANLQATNAAKQGQVNTLMSQLQSFHEQINYSNTGATAFDASQPAPASSQTQFNPNATSWNPNPAAAPHFPGASTWGQHASSNTPSLLPAPVLAAPSAASIWGTGPAVKSRGRSSSMLSDVSGFTQSSAGDDEYVSTHNTPAAAAAARSGSGSGSTSENGDSVRDPMSPT</sequence>
<feature type="region of interest" description="Disordered" evidence="2">
    <location>
        <begin position="108"/>
        <end position="131"/>
    </location>
</feature>
<dbReference type="OrthoDB" id="4158994at2759"/>
<feature type="compositionally biased region" description="Basic residues" evidence="2">
    <location>
        <begin position="1"/>
        <end position="11"/>
    </location>
</feature>
<feature type="compositionally biased region" description="Low complexity" evidence="2">
    <location>
        <begin position="942"/>
        <end position="960"/>
    </location>
</feature>
<feature type="coiled-coil region" evidence="1">
    <location>
        <begin position="614"/>
        <end position="694"/>
    </location>
</feature>
<dbReference type="AlphaFoldDB" id="A0A8K0TJF7"/>
<feature type="region of interest" description="Disordered" evidence="2">
    <location>
        <begin position="579"/>
        <end position="609"/>
    </location>
</feature>
<keyword evidence="5" id="KW-1185">Reference proteome</keyword>
<keyword evidence="3" id="KW-0472">Membrane</keyword>
<feature type="compositionally biased region" description="Polar residues" evidence="2">
    <location>
        <begin position="595"/>
        <end position="609"/>
    </location>
</feature>
<reference evidence="4" key="1">
    <citation type="journal article" date="2021" name="Nat. Commun.">
        <title>Genetic determinants of endophytism in the Arabidopsis root mycobiome.</title>
        <authorList>
            <person name="Mesny F."/>
            <person name="Miyauchi S."/>
            <person name="Thiergart T."/>
            <person name="Pickel B."/>
            <person name="Atanasova L."/>
            <person name="Karlsson M."/>
            <person name="Huettel B."/>
            <person name="Barry K.W."/>
            <person name="Haridas S."/>
            <person name="Chen C."/>
            <person name="Bauer D."/>
            <person name="Andreopoulos W."/>
            <person name="Pangilinan J."/>
            <person name="LaButti K."/>
            <person name="Riley R."/>
            <person name="Lipzen A."/>
            <person name="Clum A."/>
            <person name="Drula E."/>
            <person name="Henrissat B."/>
            <person name="Kohler A."/>
            <person name="Grigoriev I.V."/>
            <person name="Martin F.M."/>
            <person name="Hacquard S."/>
        </authorList>
    </citation>
    <scope>NUCLEOTIDE SEQUENCE</scope>
    <source>
        <strain evidence="4">MPI-CAGE-AT-0016</strain>
    </source>
</reference>
<evidence type="ECO:0000256" key="3">
    <source>
        <dbReference type="SAM" id="Phobius"/>
    </source>
</evidence>
<feature type="compositionally biased region" description="Low complexity" evidence="2">
    <location>
        <begin position="119"/>
        <end position="131"/>
    </location>
</feature>